<sequence>MIYLPPLDGDLDDKRVSRAQCNHGINAGGGHLHCMAHSNRMLLEGPVLLAWAPYLSPPNQGLINIVHNTVDIRTEPSLRHRRNTCATDHVIL</sequence>
<protein>
    <submittedName>
        <fullName evidence="1">Uncharacterized protein</fullName>
    </submittedName>
</protein>
<gene>
    <name evidence="1" type="ORF">LTRI10_LOCUS7715</name>
</gene>
<keyword evidence="2" id="KW-1185">Reference proteome</keyword>
<dbReference type="EMBL" id="OZ034814">
    <property type="protein sequence ID" value="CAL1360269.1"/>
    <property type="molecule type" value="Genomic_DNA"/>
</dbReference>
<reference evidence="1 2" key="1">
    <citation type="submission" date="2024-04" db="EMBL/GenBank/DDBJ databases">
        <authorList>
            <person name="Fracassetti M."/>
        </authorList>
    </citation>
    <scope>NUCLEOTIDE SEQUENCE [LARGE SCALE GENOMIC DNA]</scope>
</reference>
<name>A0AAV2CW02_9ROSI</name>
<accession>A0AAV2CW02</accession>
<proteinExistence type="predicted"/>
<dbReference type="Proteomes" id="UP001497516">
    <property type="component" value="Chromosome 10"/>
</dbReference>
<dbReference type="AlphaFoldDB" id="A0AAV2CW02"/>
<evidence type="ECO:0000313" key="1">
    <source>
        <dbReference type="EMBL" id="CAL1360269.1"/>
    </source>
</evidence>
<organism evidence="1 2">
    <name type="scientific">Linum trigynum</name>
    <dbReference type="NCBI Taxonomy" id="586398"/>
    <lineage>
        <taxon>Eukaryota</taxon>
        <taxon>Viridiplantae</taxon>
        <taxon>Streptophyta</taxon>
        <taxon>Embryophyta</taxon>
        <taxon>Tracheophyta</taxon>
        <taxon>Spermatophyta</taxon>
        <taxon>Magnoliopsida</taxon>
        <taxon>eudicotyledons</taxon>
        <taxon>Gunneridae</taxon>
        <taxon>Pentapetalae</taxon>
        <taxon>rosids</taxon>
        <taxon>fabids</taxon>
        <taxon>Malpighiales</taxon>
        <taxon>Linaceae</taxon>
        <taxon>Linum</taxon>
    </lineage>
</organism>
<evidence type="ECO:0000313" key="2">
    <source>
        <dbReference type="Proteomes" id="UP001497516"/>
    </source>
</evidence>